<sequence length="325" mass="36871">MKNHALITQKVVLVFFSKGNKTSCLGCIGYECKNFQSDCVTNSKGYLNQTNCQSTLKAVRAQLVTGNQSCLDSTQCINFSTQAICENNSAINYSSPDGITTYYYTKCLLKNNYCADLQCSDLSGDEYDSDSACQQVTSFWISKQYRLHQILKRRLWNDLSSCVNENSECTAFFGAQSQCSRFIGNKILCYYGLNINNINFKCKIKHSVDNTQSGLLINNVRISYKVNEQLYHEIMLQLCGLFCQIKRFLTILILQIMKIVINITPRCRFLNILSAYIDQTLCGNYVALGSTNTQKTLIAETQKRNLISFAVTIRKQCNYILAKIE</sequence>
<dbReference type="Proteomes" id="UP000692954">
    <property type="component" value="Unassembled WGS sequence"/>
</dbReference>
<dbReference type="OrthoDB" id="10657204at2759"/>
<comment type="caution">
    <text evidence="1">The sequence shown here is derived from an EMBL/GenBank/DDBJ whole genome shotgun (WGS) entry which is preliminary data.</text>
</comment>
<evidence type="ECO:0000313" key="2">
    <source>
        <dbReference type="Proteomes" id="UP000692954"/>
    </source>
</evidence>
<reference evidence="1" key="1">
    <citation type="submission" date="2021-01" db="EMBL/GenBank/DDBJ databases">
        <authorList>
            <consortium name="Genoscope - CEA"/>
            <person name="William W."/>
        </authorList>
    </citation>
    <scope>NUCLEOTIDE SEQUENCE</scope>
</reference>
<organism evidence="1 2">
    <name type="scientific">Paramecium sonneborni</name>
    <dbReference type="NCBI Taxonomy" id="65129"/>
    <lineage>
        <taxon>Eukaryota</taxon>
        <taxon>Sar</taxon>
        <taxon>Alveolata</taxon>
        <taxon>Ciliophora</taxon>
        <taxon>Intramacronucleata</taxon>
        <taxon>Oligohymenophorea</taxon>
        <taxon>Peniculida</taxon>
        <taxon>Parameciidae</taxon>
        <taxon>Paramecium</taxon>
    </lineage>
</organism>
<evidence type="ECO:0000313" key="1">
    <source>
        <dbReference type="EMBL" id="CAD8129407.1"/>
    </source>
</evidence>
<gene>
    <name evidence="1" type="ORF">PSON_ATCC_30995.1.T2210022</name>
</gene>
<protein>
    <submittedName>
        <fullName evidence="1">Uncharacterized protein</fullName>
    </submittedName>
</protein>
<dbReference type="AlphaFoldDB" id="A0A8S1RPR8"/>
<name>A0A8S1RPR8_9CILI</name>
<proteinExistence type="predicted"/>
<keyword evidence="2" id="KW-1185">Reference proteome</keyword>
<dbReference type="EMBL" id="CAJJDN010000221">
    <property type="protein sequence ID" value="CAD8129407.1"/>
    <property type="molecule type" value="Genomic_DNA"/>
</dbReference>
<accession>A0A8S1RPR8</accession>